<sequence>MRIFGSAILMSLLGVGAQLSQPQNAGAFNTPSASAQAAGSLSQQLDTVGTNLLNKNLNLQPTLKIRPGMTFNVLVNRTMILPPYPGN</sequence>
<accession>E6PP78</accession>
<gene>
    <name evidence="1" type="ORF">CARN2_2446</name>
</gene>
<dbReference type="EMBL" id="CABM01000031">
    <property type="protein sequence ID" value="CBH96730.1"/>
    <property type="molecule type" value="Genomic_DNA"/>
</dbReference>
<dbReference type="Pfam" id="PF03743">
    <property type="entry name" value="TrbI"/>
    <property type="match status" value="1"/>
</dbReference>
<protein>
    <submittedName>
        <fullName evidence="1">Conjugation TrbI family protein</fullName>
    </submittedName>
</protein>
<evidence type="ECO:0000313" key="1">
    <source>
        <dbReference type="EMBL" id="CBH96730.1"/>
    </source>
</evidence>
<dbReference type="AlphaFoldDB" id="E6PP78"/>
<dbReference type="InterPro" id="IPR005498">
    <property type="entry name" value="T4SS_VirB10/TraB/TrbI"/>
</dbReference>
<comment type="caution">
    <text evidence="1">The sequence shown here is derived from an EMBL/GenBank/DDBJ whole genome shotgun (WGS) entry which is preliminary data.</text>
</comment>
<name>E6PP78_9ZZZZ</name>
<reference evidence="1" key="1">
    <citation type="submission" date="2009-10" db="EMBL/GenBank/DDBJ databases">
        <title>Diversity of trophic interactions inside an arsenic-rich microbial ecosystem.</title>
        <authorList>
            <person name="Bertin P.N."/>
            <person name="Heinrich-Salmeron A."/>
            <person name="Pelletier E."/>
            <person name="Goulhen-Chollet F."/>
            <person name="Arsene-Ploetze F."/>
            <person name="Gallien S."/>
            <person name="Calteau A."/>
            <person name="Vallenet D."/>
            <person name="Casiot C."/>
            <person name="Chane-Woon-Ming B."/>
            <person name="Giloteaux L."/>
            <person name="Barakat M."/>
            <person name="Bonnefoy V."/>
            <person name="Bruneel O."/>
            <person name="Chandler M."/>
            <person name="Cleiss J."/>
            <person name="Duran R."/>
            <person name="Elbaz-Poulichet F."/>
            <person name="Fonknechten N."/>
            <person name="Lauga B."/>
            <person name="Mornico D."/>
            <person name="Ortet P."/>
            <person name="Schaeffer C."/>
            <person name="Siguier P."/>
            <person name="Alexander Thil Smith A."/>
            <person name="Van Dorsselaer A."/>
            <person name="Weissenbach J."/>
            <person name="Medigue C."/>
            <person name="Le Paslier D."/>
        </authorList>
    </citation>
    <scope>NUCLEOTIDE SEQUENCE</scope>
</reference>
<organism evidence="1">
    <name type="scientific">mine drainage metagenome</name>
    <dbReference type="NCBI Taxonomy" id="410659"/>
    <lineage>
        <taxon>unclassified sequences</taxon>
        <taxon>metagenomes</taxon>
        <taxon>ecological metagenomes</taxon>
    </lineage>
</organism>
<proteinExistence type="predicted"/>